<evidence type="ECO:0000259" key="2">
    <source>
        <dbReference type="PROSITE" id="PS51208"/>
    </source>
</evidence>
<evidence type="ECO:0000256" key="1">
    <source>
        <dbReference type="SAM" id="SignalP"/>
    </source>
</evidence>
<dbReference type="InterPro" id="IPR036709">
    <property type="entry name" value="Autotransporte_beta_dom_sf"/>
</dbReference>
<dbReference type="Pfam" id="PF03797">
    <property type="entry name" value="Autotransporter"/>
    <property type="match status" value="1"/>
</dbReference>
<sequence>MFHLSRRQLLTMVVISAVSAPLCAWAAAPEQGITSHGIVYARHGGTYRAEQPSSMFIYGAKAYEDSHIVLDKVILDDPSMTSNRRAFFTAEDSTIDVRRGFVKAGGSPTGFLAQANNGTINIGMDEQGHLNDKRKKFNGDIIVGGLDTPMQDTHTHSEINIAVNTPTSKWKGVAFNVANTNGRTGAINLMIDNRAQWNQYLYSPTLNTQFTTQPLELESHVNILAGASDRSQAGTIRQYETYPIYVNRLSGHVNVFFEHNENDNDDIDESTLPANKISDGQTAYDYWGGNVYIQSAAPGAAVHVVTNPVGLNTADTQQVETVLGHLANKVYYTNYAHGERNLTGTVGIAAHDDQPGHFVTIQNGNGATLEGDIEWQANRNGQGRYRVGSLGRVYTGPTDTLHIRGVRSAVFSNVGTWRTMTEDLYRLRALQHGESTGLWAHVGAGRYAMHGMGVSNESTYTRFQGGYDKSYGHHWIVGGQVDYLRGHDDYINHGSGKDHAFALGAYGTKQLGGDVYLHVETKAGRVSNDFTIYGDLFDSPWRLDDTRRGKVKANAYSMTALVGKRIPLKRGLYVEPQAGISYMRLGGTTFTTGAMTVHQSPINSVAGKLGVEIGRTIGVGNLYARFDVHHAFTGNVTTQYNHTTTQADIKGTWTDVSVGGRYGINTNNSLYADISAGLSGTYKQSWAVNAGFTHRF</sequence>
<dbReference type="NCBIfam" id="TIGR01414">
    <property type="entry name" value="autotrans_barl"/>
    <property type="match status" value="1"/>
</dbReference>
<protein>
    <submittedName>
        <fullName evidence="3">Outer membrane autotransporter barrel domain protein</fullName>
    </submittedName>
</protein>
<accession>E1L4K5</accession>
<dbReference type="eggNOG" id="COG3468">
    <property type="taxonomic scope" value="Bacteria"/>
</dbReference>
<dbReference type="InterPro" id="IPR005546">
    <property type="entry name" value="Autotransporte_beta"/>
</dbReference>
<dbReference type="RefSeq" id="WP_005375839.1">
    <property type="nucleotide sequence ID" value="NZ_AEDR01000016.1"/>
</dbReference>
<dbReference type="Gene3D" id="2.40.128.130">
    <property type="entry name" value="Autotransporter beta-domain"/>
    <property type="match status" value="1"/>
</dbReference>
<gene>
    <name evidence="3" type="ORF">HMPREF9321_0768</name>
</gene>
<proteinExistence type="predicted"/>
<evidence type="ECO:0000313" key="3">
    <source>
        <dbReference type="EMBL" id="EFL56659.1"/>
    </source>
</evidence>
<dbReference type="SMART" id="SM00869">
    <property type="entry name" value="Autotransporter"/>
    <property type="match status" value="1"/>
</dbReference>
<feature type="signal peptide" evidence="1">
    <location>
        <begin position="1"/>
        <end position="26"/>
    </location>
</feature>
<evidence type="ECO:0000313" key="4">
    <source>
        <dbReference type="Proteomes" id="UP000004211"/>
    </source>
</evidence>
<dbReference type="GO" id="GO:0019867">
    <property type="term" value="C:outer membrane"/>
    <property type="evidence" value="ECO:0007669"/>
    <property type="project" value="InterPro"/>
</dbReference>
<name>E1L4K5_9FIRM</name>
<dbReference type="PROSITE" id="PS51208">
    <property type="entry name" value="AUTOTRANSPORTER"/>
    <property type="match status" value="1"/>
</dbReference>
<dbReference type="eggNOG" id="COG0810">
    <property type="taxonomic scope" value="Bacteria"/>
</dbReference>
<organism evidence="3 4">
    <name type="scientific">Veillonella atypica ACS-049-V-Sch6</name>
    <dbReference type="NCBI Taxonomy" id="866776"/>
    <lineage>
        <taxon>Bacteria</taxon>
        <taxon>Bacillati</taxon>
        <taxon>Bacillota</taxon>
        <taxon>Negativicutes</taxon>
        <taxon>Veillonellales</taxon>
        <taxon>Veillonellaceae</taxon>
        <taxon>Veillonella</taxon>
    </lineage>
</organism>
<dbReference type="SUPFAM" id="SSF103515">
    <property type="entry name" value="Autotransporter"/>
    <property type="match status" value="1"/>
</dbReference>
<reference evidence="3 4" key="1">
    <citation type="submission" date="2010-08" db="EMBL/GenBank/DDBJ databases">
        <authorList>
            <person name="Durkin A.S."/>
            <person name="Madupu R."/>
            <person name="Torralba M."/>
            <person name="Gillis M."/>
            <person name="Methe B."/>
            <person name="Sutton G."/>
            <person name="Nelson K.E."/>
        </authorList>
    </citation>
    <scope>NUCLEOTIDE SEQUENCE [LARGE SCALE GENOMIC DNA]</scope>
    <source>
        <strain evidence="3 4">ACS-049-V-Sch6</strain>
    </source>
</reference>
<feature type="domain" description="Autotransporter" evidence="2">
    <location>
        <begin position="431"/>
        <end position="696"/>
    </location>
</feature>
<feature type="chain" id="PRO_5003148957" evidence="1">
    <location>
        <begin position="27"/>
        <end position="696"/>
    </location>
</feature>
<dbReference type="Proteomes" id="UP000004211">
    <property type="component" value="Unassembled WGS sequence"/>
</dbReference>
<comment type="caution">
    <text evidence="3">The sequence shown here is derived from an EMBL/GenBank/DDBJ whole genome shotgun (WGS) entry which is preliminary data.</text>
</comment>
<dbReference type="EMBL" id="AEDR01000016">
    <property type="protein sequence ID" value="EFL56659.1"/>
    <property type="molecule type" value="Genomic_DNA"/>
</dbReference>
<keyword evidence="1" id="KW-0732">Signal</keyword>
<dbReference type="AlphaFoldDB" id="E1L4K5"/>
<dbReference type="InterPro" id="IPR006315">
    <property type="entry name" value="OM_autotransptr_brl_dom"/>
</dbReference>